<dbReference type="WBParaSite" id="TMUE_2000010431.1">
    <property type="protein sequence ID" value="TMUE_2000010431.1"/>
    <property type="gene ID" value="WBGene00301000"/>
</dbReference>
<evidence type="ECO:0000313" key="3">
    <source>
        <dbReference type="WBParaSite" id="TMUE_0000001166.1"/>
    </source>
</evidence>
<sequence length="114" mass="12583">MATAWVRFIALSGENGPEPTFLAHRPIDSRFFRRQTQCRASRGLIPAKREKFSPDDPSVDGTKLRLALEFFATNSGHVGSLIQLPNEQIRSSTAQQRRTKHASARGTPAIAGSH</sequence>
<organism evidence="2 3">
    <name type="scientific">Trichuris muris</name>
    <name type="common">Mouse whipworm</name>
    <dbReference type="NCBI Taxonomy" id="70415"/>
    <lineage>
        <taxon>Eukaryota</taxon>
        <taxon>Metazoa</taxon>
        <taxon>Ecdysozoa</taxon>
        <taxon>Nematoda</taxon>
        <taxon>Enoplea</taxon>
        <taxon>Dorylaimia</taxon>
        <taxon>Trichinellida</taxon>
        <taxon>Trichuridae</taxon>
        <taxon>Trichuris</taxon>
    </lineage>
</organism>
<reference evidence="2" key="2">
    <citation type="submission" date="2014-03" db="EMBL/GenBank/DDBJ databases">
        <title>The whipworm genome and dual-species transcriptomics of an intimate host-pathogen interaction.</title>
        <authorList>
            <person name="Foth B.J."/>
            <person name="Tsai I.J."/>
            <person name="Reid A.J."/>
            <person name="Bancroft A.J."/>
            <person name="Nichol S."/>
            <person name="Tracey A."/>
            <person name="Holroyd N."/>
            <person name="Cotton J.A."/>
            <person name="Stanley E.J."/>
            <person name="Zarowiecki M."/>
            <person name="Liu J.Z."/>
            <person name="Huckvale T."/>
            <person name="Cooper P.J."/>
            <person name="Grencis R.K."/>
            <person name="Berriman M."/>
        </authorList>
    </citation>
    <scope>NUCLEOTIDE SEQUENCE [LARGE SCALE GENOMIC DNA]</scope>
    <source>
        <strain evidence="2">Edinburgh</strain>
    </source>
</reference>
<evidence type="ECO:0000313" key="4">
    <source>
        <dbReference type="WBParaSite" id="TMUE_2000010431.1"/>
    </source>
</evidence>
<reference evidence="3 4" key="3">
    <citation type="submission" date="2019-12" db="UniProtKB">
        <authorList>
            <consortium name="WormBaseParasite"/>
        </authorList>
    </citation>
    <scope>IDENTIFICATION</scope>
</reference>
<dbReference type="Proteomes" id="UP000046395">
    <property type="component" value="Unassembled WGS sequence"/>
</dbReference>
<keyword evidence="2" id="KW-1185">Reference proteome</keyword>
<accession>A0A5S6Q1S5</accession>
<name>A0A5S6Q1S5_TRIMR</name>
<feature type="region of interest" description="Disordered" evidence="1">
    <location>
        <begin position="90"/>
        <end position="114"/>
    </location>
</feature>
<reference evidence="2" key="1">
    <citation type="submission" date="2013-11" db="EMBL/GenBank/DDBJ databases">
        <authorList>
            <person name="Aslett M."/>
        </authorList>
    </citation>
    <scope>NUCLEOTIDE SEQUENCE [LARGE SCALE GENOMIC DNA]</scope>
    <source>
        <strain evidence="2">Edinburgh</strain>
    </source>
</reference>
<evidence type="ECO:0000313" key="2">
    <source>
        <dbReference type="Proteomes" id="UP000046395"/>
    </source>
</evidence>
<protein>
    <submittedName>
        <fullName evidence="3 4">Uncharacterized protein</fullName>
    </submittedName>
</protein>
<dbReference type="AlphaFoldDB" id="A0A5S6Q1S5"/>
<proteinExistence type="predicted"/>
<evidence type="ECO:0000256" key="1">
    <source>
        <dbReference type="SAM" id="MobiDB-lite"/>
    </source>
</evidence>
<dbReference type="WBParaSite" id="TMUE_0000001166.1">
    <property type="protein sequence ID" value="TMUE_0000001166.1"/>
    <property type="gene ID" value="WBGene00297076"/>
</dbReference>